<gene>
    <name evidence="1" type="ORF">FRACA_3690002</name>
</gene>
<dbReference type="RefSeq" id="WP_101833159.1">
    <property type="nucleotide sequence ID" value="NZ_FZMO01000300.1"/>
</dbReference>
<name>A0A2I2KVM8_9ACTN</name>
<evidence type="ECO:0000313" key="2">
    <source>
        <dbReference type="Proteomes" id="UP000234331"/>
    </source>
</evidence>
<organism evidence="1 2">
    <name type="scientific">Frankia canadensis</name>
    <dbReference type="NCBI Taxonomy" id="1836972"/>
    <lineage>
        <taxon>Bacteria</taxon>
        <taxon>Bacillati</taxon>
        <taxon>Actinomycetota</taxon>
        <taxon>Actinomycetes</taxon>
        <taxon>Frankiales</taxon>
        <taxon>Frankiaceae</taxon>
        <taxon>Frankia</taxon>
    </lineage>
</organism>
<reference evidence="1 2" key="1">
    <citation type="submission" date="2017-06" db="EMBL/GenBank/DDBJ databases">
        <authorList>
            <person name="Kim H.J."/>
            <person name="Triplett B.A."/>
        </authorList>
    </citation>
    <scope>NUCLEOTIDE SEQUENCE [LARGE SCALE GENOMIC DNA]</scope>
    <source>
        <strain evidence="1">FRACA_ARgP5</strain>
    </source>
</reference>
<proteinExistence type="predicted"/>
<protein>
    <submittedName>
        <fullName evidence="1">Uncharacterized protein</fullName>
    </submittedName>
</protein>
<accession>A0A2I2KVM8</accession>
<dbReference type="EMBL" id="FZMO01000300">
    <property type="protein sequence ID" value="SNQ49721.1"/>
    <property type="molecule type" value="Genomic_DNA"/>
</dbReference>
<keyword evidence="2" id="KW-1185">Reference proteome</keyword>
<dbReference type="Proteomes" id="UP000234331">
    <property type="component" value="Unassembled WGS sequence"/>
</dbReference>
<dbReference type="OrthoDB" id="3218508at2"/>
<evidence type="ECO:0000313" key="1">
    <source>
        <dbReference type="EMBL" id="SNQ49721.1"/>
    </source>
</evidence>
<sequence>MTTPEPAWDVSVLARPIVLRVPVQLDGDPDPMIVVAAWAVERHLARAQAASRLLAWLAHRGVVALRTAGVVFEVRELADGWLLVHSGAEPEPRELAAAAWIRAHRLARDRAATQSPGTPDSS</sequence>
<dbReference type="AlphaFoldDB" id="A0A2I2KVM8"/>